<protein>
    <submittedName>
        <fullName evidence="2">BnaC06g41460D protein</fullName>
    </submittedName>
</protein>
<evidence type="ECO:0000259" key="1">
    <source>
        <dbReference type="Pfam" id="PF16455"/>
    </source>
</evidence>
<dbReference type="InterPro" id="IPR032752">
    <property type="entry name" value="DC-UbP/UBTD2_N"/>
</dbReference>
<dbReference type="AlphaFoldDB" id="A0A078J994"/>
<reference evidence="2 3" key="1">
    <citation type="journal article" date="2014" name="Science">
        <title>Plant genetics. Early allopolyploid evolution in the post-Neolithic Brassica napus oilseed genome.</title>
        <authorList>
            <person name="Chalhoub B."/>
            <person name="Denoeud F."/>
            <person name="Liu S."/>
            <person name="Parkin I.A."/>
            <person name="Tang H."/>
            <person name="Wang X."/>
            <person name="Chiquet J."/>
            <person name="Belcram H."/>
            <person name="Tong C."/>
            <person name="Samans B."/>
            <person name="Correa M."/>
            <person name="Da Silva C."/>
            <person name="Just J."/>
            <person name="Falentin C."/>
            <person name="Koh C.S."/>
            <person name="Le Clainche I."/>
            <person name="Bernard M."/>
            <person name="Bento P."/>
            <person name="Noel B."/>
            <person name="Labadie K."/>
            <person name="Alberti A."/>
            <person name="Charles M."/>
            <person name="Arnaud D."/>
            <person name="Guo H."/>
            <person name="Daviaud C."/>
            <person name="Alamery S."/>
            <person name="Jabbari K."/>
            <person name="Zhao M."/>
            <person name="Edger P.P."/>
            <person name="Chelaifa H."/>
            <person name="Tack D."/>
            <person name="Lassalle G."/>
            <person name="Mestiri I."/>
            <person name="Schnel N."/>
            <person name="Le Paslier M.C."/>
            <person name="Fan G."/>
            <person name="Renault V."/>
            <person name="Bayer P.E."/>
            <person name="Golicz A.A."/>
            <person name="Manoli S."/>
            <person name="Lee T.H."/>
            <person name="Thi V.H."/>
            <person name="Chalabi S."/>
            <person name="Hu Q."/>
            <person name="Fan C."/>
            <person name="Tollenaere R."/>
            <person name="Lu Y."/>
            <person name="Battail C."/>
            <person name="Shen J."/>
            <person name="Sidebottom C.H."/>
            <person name="Wang X."/>
            <person name="Canaguier A."/>
            <person name="Chauveau A."/>
            <person name="Berard A."/>
            <person name="Deniot G."/>
            <person name="Guan M."/>
            <person name="Liu Z."/>
            <person name="Sun F."/>
            <person name="Lim Y.P."/>
            <person name="Lyons E."/>
            <person name="Town C.D."/>
            <person name="Bancroft I."/>
            <person name="Wang X."/>
            <person name="Meng J."/>
            <person name="Ma J."/>
            <person name="Pires J.C."/>
            <person name="King G.J."/>
            <person name="Brunel D."/>
            <person name="Delourme R."/>
            <person name="Renard M."/>
            <person name="Aury J.M."/>
            <person name="Adams K.L."/>
            <person name="Batley J."/>
            <person name="Snowdon R.J."/>
            <person name="Tost J."/>
            <person name="Edwards D."/>
            <person name="Zhou Y."/>
            <person name="Hua W."/>
            <person name="Sharpe A.G."/>
            <person name="Paterson A.H."/>
            <person name="Guan C."/>
            <person name="Wincker P."/>
        </authorList>
    </citation>
    <scope>NUCLEOTIDE SEQUENCE [LARGE SCALE GENOMIC DNA]</scope>
    <source>
        <strain evidence="3">cv. Darmor-bzh</strain>
    </source>
</reference>
<dbReference type="Gramene" id="CDY62073">
    <property type="protein sequence ID" value="CDY62073"/>
    <property type="gene ID" value="GSBRNA2T00035918001"/>
</dbReference>
<feature type="domain" description="DC-UbP/UBTD2 N-terminal" evidence="1">
    <location>
        <begin position="57"/>
        <end position="95"/>
    </location>
</feature>
<dbReference type="InterPro" id="IPR039869">
    <property type="entry name" value="UBTD1/2"/>
</dbReference>
<proteinExistence type="predicted"/>
<sequence length="96" mass="11008">MGCAGSTQWQAEGPVKKIRKPKPFRTLLLTMAVRKRYGMHFVLLLKLTYLLRKQSWTGAGVIAQNNDLTICYDERGAKYERTKYVLSEPTNLVEES</sequence>
<dbReference type="STRING" id="3708.A0A078J994"/>
<name>A0A078J994_BRANA</name>
<dbReference type="EMBL" id="LK034092">
    <property type="protein sequence ID" value="CDY62073.1"/>
    <property type="molecule type" value="Genomic_DNA"/>
</dbReference>
<dbReference type="Pfam" id="PF16455">
    <property type="entry name" value="UBD"/>
    <property type="match status" value="1"/>
</dbReference>
<dbReference type="PANTHER" id="PTHR13609">
    <property type="entry name" value="UBIQUITIN DOMAIN CONTAINING 1 PROTEIN-RELATED"/>
    <property type="match status" value="1"/>
</dbReference>
<organism evidence="2 3">
    <name type="scientific">Brassica napus</name>
    <name type="common">Rape</name>
    <dbReference type="NCBI Taxonomy" id="3708"/>
    <lineage>
        <taxon>Eukaryota</taxon>
        <taxon>Viridiplantae</taxon>
        <taxon>Streptophyta</taxon>
        <taxon>Embryophyta</taxon>
        <taxon>Tracheophyta</taxon>
        <taxon>Spermatophyta</taxon>
        <taxon>Magnoliopsida</taxon>
        <taxon>eudicotyledons</taxon>
        <taxon>Gunneridae</taxon>
        <taxon>Pentapetalae</taxon>
        <taxon>rosids</taxon>
        <taxon>malvids</taxon>
        <taxon>Brassicales</taxon>
        <taxon>Brassicaceae</taxon>
        <taxon>Brassiceae</taxon>
        <taxon>Brassica</taxon>
    </lineage>
</organism>
<gene>
    <name evidence="2" type="primary">BnaC06g41460D</name>
    <name evidence="2" type="ORF">GSBRNA2T00035918001</name>
</gene>
<dbReference type="PaxDb" id="3708-A0A078J994"/>
<accession>A0A078J994</accession>
<evidence type="ECO:0000313" key="3">
    <source>
        <dbReference type="Proteomes" id="UP000028999"/>
    </source>
</evidence>
<dbReference type="Proteomes" id="UP000028999">
    <property type="component" value="Unassembled WGS sequence"/>
</dbReference>
<evidence type="ECO:0000313" key="2">
    <source>
        <dbReference type="EMBL" id="CDY62073.1"/>
    </source>
</evidence>
<keyword evidence="3" id="KW-1185">Reference proteome</keyword>